<proteinExistence type="predicted"/>
<dbReference type="Proteomes" id="UP001163603">
    <property type="component" value="Chromosome 13"/>
</dbReference>
<protein>
    <submittedName>
        <fullName evidence="1">Uncharacterized protein</fullName>
    </submittedName>
</protein>
<keyword evidence="2" id="KW-1185">Reference proteome</keyword>
<accession>A0ACC0XDB5</accession>
<gene>
    <name evidence="1" type="ORF">Pint_20719</name>
</gene>
<evidence type="ECO:0000313" key="1">
    <source>
        <dbReference type="EMBL" id="KAJ0014488.1"/>
    </source>
</evidence>
<evidence type="ECO:0000313" key="2">
    <source>
        <dbReference type="Proteomes" id="UP001163603"/>
    </source>
</evidence>
<name>A0ACC0XDB5_9ROSI</name>
<organism evidence="1 2">
    <name type="scientific">Pistacia integerrima</name>
    <dbReference type="NCBI Taxonomy" id="434235"/>
    <lineage>
        <taxon>Eukaryota</taxon>
        <taxon>Viridiplantae</taxon>
        <taxon>Streptophyta</taxon>
        <taxon>Embryophyta</taxon>
        <taxon>Tracheophyta</taxon>
        <taxon>Spermatophyta</taxon>
        <taxon>Magnoliopsida</taxon>
        <taxon>eudicotyledons</taxon>
        <taxon>Gunneridae</taxon>
        <taxon>Pentapetalae</taxon>
        <taxon>rosids</taxon>
        <taxon>malvids</taxon>
        <taxon>Sapindales</taxon>
        <taxon>Anacardiaceae</taxon>
        <taxon>Pistacia</taxon>
    </lineage>
</organism>
<sequence length="352" mass="39338">MAYVNHNPTMAELGGMDEDIRLQIHCMEKEAYSYVLRAFIAQSDLLSWGKEGLITELRKELNVTDTEHGELLLQINSDKSIKMIREWRKGSHHAQEPLYGKVNASSFHPGFAPDSVCNTVPKRVKISHASVAKSQKYVPYSLPTPGTQSRKYVSHIQPSSGTLPSPVPVQFRDDQPNRELAMISSGNPEQSMNIVNHNNQAPSDGKRKVLGKSQSKKGIEIDAPDVKKSLDVIEIHATDKLIHKVERTIYGTKNPNPVQIEKAKLTLREHERTLLDALDKLADVSDDEPPYETQHHYSHKEHPGNGQGMEAHCNLYRQIGGFHGYHSEAFGQTQSVRMGAPFLGVQGDEDTP</sequence>
<reference evidence="2" key="1">
    <citation type="journal article" date="2023" name="G3 (Bethesda)">
        <title>Genome assembly and association tests identify interacting loci associated with vigor, precocity, and sex in interspecific pistachio rootstocks.</title>
        <authorList>
            <person name="Palmer W."/>
            <person name="Jacygrad E."/>
            <person name="Sagayaradj S."/>
            <person name="Cavanaugh K."/>
            <person name="Han R."/>
            <person name="Bertier L."/>
            <person name="Beede B."/>
            <person name="Kafkas S."/>
            <person name="Golino D."/>
            <person name="Preece J."/>
            <person name="Michelmore R."/>
        </authorList>
    </citation>
    <scope>NUCLEOTIDE SEQUENCE [LARGE SCALE GENOMIC DNA]</scope>
</reference>
<comment type="caution">
    <text evidence="1">The sequence shown here is derived from an EMBL/GenBank/DDBJ whole genome shotgun (WGS) entry which is preliminary data.</text>
</comment>
<dbReference type="EMBL" id="CM047748">
    <property type="protein sequence ID" value="KAJ0014488.1"/>
    <property type="molecule type" value="Genomic_DNA"/>
</dbReference>